<evidence type="ECO:0000256" key="1">
    <source>
        <dbReference type="ARBA" id="ARBA00004370"/>
    </source>
</evidence>
<dbReference type="RefSeq" id="XP_004991180.1">
    <property type="nucleotide sequence ID" value="XM_004991123.1"/>
</dbReference>
<dbReference type="InterPro" id="IPR005804">
    <property type="entry name" value="FA_desaturase_dom"/>
</dbReference>
<evidence type="ECO:0000256" key="3">
    <source>
        <dbReference type="ARBA" id="ARBA00009295"/>
    </source>
</evidence>
<dbReference type="GO" id="GO:0016717">
    <property type="term" value="F:oxidoreductase activity, acting on paired donors, with oxidation of a pair of donors resulting in the reduction of molecular oxygen to two molecules of water"/>
    <property type="evidence" value="ECO:0007669"/>
    <property type="project" value="InterPro"/>
</dbReference>
<keyword evidence="6" id="KW-0812">Transmembrane</keyword>
<dbReference type="Pfam" id="PF11960">
    <property type="entry name" value="DUF3474"/>
    <property type="match status" value="1"/>
</dbReference>
<evidence type="ECO:0000259" key="8">
    <source>
        <dbReference type="Pfam" id="PF11960"/>
    </source>
</evidence>
<evidence type="ECO:0000256" key="6">
    <source>
        <dbReference type="SAM" id="Phobius"/>
    </source>
</evidence>
<comment type="pathway">
    <text evidence="2">Lipid metabolism.</text>
</comment>
<dbReference type="InterPro" id="IPR012171">
    <property type="entry name" value="Fatty_acid_desaturase"/>
</dbReference>
<dbReference type="InterPro" id="IPR021863">
    <property type="entry name" value="FAS_N"/>
</dbReference>
<gene>
    <name evidence="9" type="ORF">PTSG_08157</name>
</gene>
<evidence type="ECO:0000256" key="2">
    <source>
        <dbReference type="ARBA" id="ARBA00005189"/>
    </source>
</evidence>
<feature type="domain" description="Fatty acid desaturase" evidence="7">
    <location>
        <begin position="79"/>
        <end position="343"/>
    </location>
</feature>
<comment type="similarity">
    <text evidence="3">Belongs to the fatty acid desaturase type 1 family.</text>
</comment>
<reference evidence="9" key="1">
    <citation type="submission" date="2009-08" db="EMBL/GenBank/DDBJ databases">
        <title>Annotation of Salpingoeca rosetta.</title>
        <authorList>
            <consortium name="The Broad Institute Genome Sequencing Platform"/>
            <person name="Russ C."/>
            <person name="Cuomo C."/>
            <person name="Burger G."/>
            <person name="Gray M.W."/>
            <person name="Holland P.W.H."/>
            <person name="King N."/>
            <person name="Lang F.B.F."/>
            <person name="Roger A.J."/>
            <person name="Ruiz-Trillo I."/>
            <person name="Young S.K."/>
            <person name="Zeng Q."/>
            <person name="Gargeya S."/>
            <person name="Alvarado L."/>
            <person name="Berlin A."/>
            <person name="Chapman S.B."/>
            <person name="Chen Z."/>
            <person name="Freedman E."/>
            <person name="Gellesch M."/>
            <person name="Goldberg J."/>
            <person name="Griggs A."/>
            <person name="Gujja S."/>
            <person name="Heilman E."/>
            <person name="Heiman D."/>
            <person name="Howarth C."/>
            <person name="Mehta T."/>
            <person name="Neiman D."/>
            <person name="Pearson M."/>
            <person name="Roberts A."/>
            <person name="Saif S."/>
            <person name="Shea T."/>
            <person name="Shenoy N."/>
            <person name="Sisk P."/>
            <person name="Stolte C."/>
            <person name="Sykes S."/>
            <person name="White J."/>
            <person name="Yandava C."/>
            <person name="Haas B."/>
            <person name="Nusbaum C."/>
            <person name="Birren B."/>
        </authorList>
    </citation>
    <scope>NUCLEOTIDE SEQUENCE [LARGE SCALE GENOMIC DNA]</scope>
    <source>
        <strain evidence="9">ATCC 50818</strain>
    </source>
</reference>
<comment type="subcellular location">
    <subcellularLocation>
        <location evidence="1">Membrane</location>
    </subcellularLocation>
</comment>
<dbReference type="EMBL" id="GL832975">
    <property type="protein sequence ID" value="EGD76808.1"/>
    <property type="molecule type" value="Genomic_DNA"/>
</dbReference>
<dbReference type="OMA" id="FYLFHNY"/>
<dbReference type="Pfam" id="PF00487">
    <property type="entry name" value="FA_desaturase"/>
    <property type="match status" value="1"/>
</dbReference>
<dbReference type="KEGG" id="sre:PTSG_08157"/>
<dbReference type="GO" id="GO:0016020">
    <property type="term" value="C:membrane"/>
    <property type="evidence" value="ECO:0007669"/>
    <property type="project" value="UniProtKB-SubCell"/>
</dbReference>
<sequence length="380" mass="43986">MTKPAAIQKDLAEDRACAAPPPFTLGDLKRAIPAHCFERNTWTSLRYIAQDMAGAAVLYYLSTFIDQPGVPTWARFVLWPLYWWCQGVVLTGLWVIAHECGHRAFSPNETFGDFIGMMLHSMLLVPYHPWRISHAKHHARTNHIDEDEVFIPERKSQVGDMTPYEDMPGIVSFAQRVFEMGRMLVFGWPTYLLMHVTGRDYGRHTDHFSPYSPLFSEKERVQVILSDIVLFSWVGALFLAGHAYGLAWLTKVYLVPYLWVNFWLVLITFLQHTDTRVPHFSSREWTWLRGALCTVDRDYGVLNHFHHHIADTHVVHHLFSRMPHYHAEEATRAVKPLLGKYYVEPNVAPGLLGIVQSLWSAFTYCRAVDDSKDVMWFLDR</sequence>
<name>F2UI59_SALR5</name>
<dbReference type="CDD" id="cd03507">
    <property type="entry name" value="Delta12-FADS-like"/>
    <property type="match status" value="1"/>
</dbReference>
<accession>F2UI59</accession>
<protein>
    <submittedName>
        <fullName evidence="9">Delta-12 fatty acid desaturase</fullName>
    </submittedName>
</protein>
<keyword evidence="4" id="KW-0560">Oxidoreductase</keyword>
<dbReference type="eggNOG" id="ENOG502QQNB">
    <property type="taxonomic scope" value="Eukaryota"/>
</dbReference>
<proteinExistence type="inferred from homology"/>
<evidence type="ECO:0000259" key="7">
    <source>
        <dbReference type="Pfam" id="PF00487"/>
    </source>
</evidence>
<dbReference type="GeneID" id="16071742"/>
<keyword evidence="5 6" id="KW-0472">Membrane</keyword>
<dbReference type="OrthoDB" id="1461976at2759"/>
<dbReference type="STRING" id="946362.F2UI59"/>
<dbReference type="InParanoid" id="F2UI59"/>
<evidence type="ECO:0000313" key="10">
    <source>
        <dbReference type="Proteomes" id="UP000007799"/>
    </source>
</evidence>
<dbReference type="GO" id="GO:0006629">
    <property type="term" value="P:lipid metabolic process"/>
    <property type="evidence" value="ECO:0007669"/>
    <property type="project" value="InterPro"/>
</dbReference>
<evidence type="ECO:0000313" key="9">
    <source>
        <dbReference type="EMBL" id="EGD76808.1"/>
    </source>
</evidence>
<dbReference type="AlphaFoldDB" id="F2UI59"/>
<dbReference type="PANTHER" id="PTHR32100">
    <property type="entry name" value="OMEGA-6 FATTY ACID DESATURASE, CHLOROPLASTIC"/>
    <property type="match status" value="1"/>
</dbReference>
<evidence type="ECO:0000256" key="4">
    <source>
        <dbReference type="ARBA" id="ARBA00023002"/>
    </source>
</evidence>
<keyword evidence="6" id="KW-1133">Transmembrane helix</keyword>
<evidence type="ECO:0000256" key="5">
    <source>
        <dbReference type="ARBA" id="ARBA00023136"/>
    </source>
</evidence>
<feature type="domain" description="Fatty acid desaturase N-terminal" evidence="8">
    <location>
        <begin position="17"/>
        <end position="53"/>
    </location>
</feature>
<organism evidence="10">
    <name type="scientific">Salpingoeca rosetta (strain ATCC 50818 / BSB-021)</name>
    <dbReference type="NCBI Taxonomy" id="946362"/>
    <lineage>
        <taxon>Eukaryota</taxon>
        <taxon>Choanoflagellata</taxon>
        <taxon>Craspedida</taxon>
        <taxon>Salpingoecidae</taxon>
        <taxon>Salpingoeca</taxon>
    </lineage>
</organism>
<keyword evidence="10" id="KW-1185">Reference proteome</keyword>
<feature type="transmembrane region" description="Helical" evidence="6">
    <location>
        <begin position="253"/>
        <end position="270"/>
    </location>
</feature>
<dbReference type="Proteomes" id="UP000007799">
    <property type="component" value="Unassembled WGS sequence"/>
</dbReference>
<feature type="transmembrane region" description="Helical" evidence="6">
    <location>
        <begin position="228"/>
        <end position="247"/>
    </location>
</feature>